<proteinExistence type="predicted"/>
<gene>
    <name evidence="9" type="ORF">PYV00_12475</name>
</gene>
<dbReference type="RefSeq" id="WP_275228597.1">
    <property type="nucleotide sequence ID" value="NZ_JARESE010000041.1"/>
</dbReference>
<evidence type="ECO:0000256" key="2">
    <source>
        <dbReference type="ARBA" id="ARBA00022714"/>
    </source>
</evidence>
<dbReference type="PANTHER" id="PTHR43756">
    <property type="entry name" value="CHOLINE MONOOXYGENASE, CHLOROPLASTIC"/>
    <property type="match status" value="1"/>
</dbReference>
<accession>A0ABT5WR65</accession>
<evidence type="ECO:0000256" key="1">
    <source>
        <dbReference type="ARBA" id="ARBA00001962"/>
    </source>
</evidence>
<keyword evidence="6" id="KW-0411">Iron-sulfur</keyword>
<dbReference type="InterPro" id="IPR001663">
    <property type="entry name" value="Rng_hydr_dOase-A"/>
</dbReference>
<reference evidence="9 10" key="1">
    <citation type="submission" date="2023-03" db="EMBL/GenBank/DDBJ databases">
        <title>NovoSphingobium album sp. nov. isolated from polycyclic aromatic hydrocarbons- and heavy-metal polluted soil.</title>
        <authorList>
            <person name="Liu Z."/>
            <person name="Wang K."/>
        </authorList>
    </citation>
    <scope>NUCLEOTIDE SEQUENCE [LARGE SCALE GENOMIC DNA]</scope>
    <source>
        <strain evidence="9 10">H3SJ31-1</strain>
    </source>
</reference>
<evidence type="ECO:0000313" key="9">
    <source>
        <dbReference type="EMBL" id="MDE8652516.1"/>
    </source>
</evidence>
<comment type="cofactor">
    <cofactor evidence="1">
        <name>Fe cation</name>
        <dbReference type="ChEBI" id="CHEBI:24875"/>
    </cofactor>
</comment>
<organism evidence="9 10">
    <name type="scientific">Novosphingobium album</name>
    <name type="common">ex Liu et al. 2023</name>
    <dbReference type="NCBI Taxonomy" id="3031130"/>
    <lineage>
        <taxon>Bacteria</taxon>
        <taxon>Pseudomonadati</taxon>
        <taxon>Pseudomonadota</taxon>
        <taxon>Alphaproteobacteria</taxon>
        <taxon>Sphingomonadales</taxon>
        <taxon>Sphingomonadaceae</taxon>
        <taxon>Novosphingobium</taxon>
    </lineage>
</organism>
<keyword evidence="9" id="KW-0223">Dioxygenase</keyword>
<dbReference type="Pfam" id="PF00355">
    <property type="entry name" value="Rieske"/>
    <property type="match status" value="1"/>
</dbReference>
<dbReference type="Gene3D" id="2.102.10.10">
    <property type="entry name" value="Rieske [2Fe-2S] iron-sulphur domain"/>
    <property type="match status" value="1"/>
</dbReference>
<comment type="caution">
    <text evidence="9">The sequence shown here is derived from an EMBL/GenBank/DDBJ whole genome shotgun (WGS) entry which is preliminary data.</text>
</comment>
<dbReference type="InterPro" id="IPR015881">
    <property type="entry name" value="ARHD_Rieske_2Fe_2S"/>
</dbReference>
<evidence type="ECO:0000256" key="4">
    <source>
        <dbReference type="ARBA" id="ARBA00023002"/>
    </source>
</evidence>
<sequence length="449" mass="50589">MATRAGEFVDNAPRIAELDFSAMRMRVPTDRYHSAEFAARERALLWMRSWQFVGRADDIPQAGDWMEYRLFDQSFVLVRGRDGRIRGFVNACRHRGNAFCEGKGRSARFTCPYHNWSYGLDGKLLAVARPDFTGTLEEFVGDKDQLGLIEVPADIFAGFLFLNPDRAAAPLGETLGEAAELLAPYRLEEMVPCGLNVREGLKCNWKVIMDAFQEGYHVQGIHPELVPAMDESQERYRFLGDHSVATAPFGAANMAHSGLDIQIAAIRNLPATFPGVADALPRFDALVERYRGADGTLPADASPRDLLQRAMRETLVARGLDVGGLTDNQISDNQFWILFPNFFMTIHAGEATVIVAQPHTSGDPNRCFWHVMNLQWFPPEERAARRAELLEIAEGDHFPYFLALEQDFAQMERQQRGLRNQAQASLTLTRQEVRLAHFHAAIESWAYRA</sequence>
<keyword evidence="3" id="KW-0479">Metal-binding</keyword>
<name>A0ABT5WR65_9SPHN</name>
<keyword evidence="2" id="KW-0001">2Fe-2S</keyword>
<evidence type="ECO:0000256" key="7">
    <source>
        <dbReference type="ARBA" id="ARBA00023027"/>
    </source>
</evidence>
<dbReference type="SUPFAM" id="SSF50022">
    <property type="entry name" value="ISP domain"/>
    <property type="match status" value="1"/>
</dbReference>
<dbReference type="InterPro" id="IPR015879">
    <property type="entry name" value="Ring_hydroxy_dOase_asu_C_dom"/>
</dbReference>
<keyword evidence="10" id="KW-1185">Reference proteome</keyword>
<dbReference type="SUPFAM" id="SSF55961">
    <property type="entry name" value="Bet v1-like"/>
    <property type="match status" value="1"/>
</dbReference>
<dbReference type="EMBL" id="JARESE010000041">
    <property type="protein sequence ID" value="MDE8652516.1"/>
    <property type="molecule type" value="Genomic_DNA"/>
</dbReference>
<keyword evidence="7" id="KW-0520">NAD</keyword>
<dbReference type="PRINTS" id="PR00090">
    <property type="entry name" value="RNGDIOXGNASE"/>
</dbReference>
<evidence type="ECO:0000259" key="8">
    <source>
        <dbReference type="PROSITE" id="PS51296"/>
    </source>
</evidence>
<dbReference type="Gene3D" id="3.90.380.10">
    <property type="entry name" value="Naphthalene 1,2-dioxygenase Alpha Subunit, Chain A, domain 1"/>
    <property type="match status" value="1"/>
</dbReference>
<dbReference type="GO" id="GO:0051213">
    <property type="term" value="F:dioxygenase activity"/>
    <property type="evidence" value="ECO:0007669"/>
    <property type="project" value="UniProtKB-KW"/>
</dbReference>
<evidence type="ECO:0000256" key="5">
    <source>
        <dbReference type="ARBA" id="ARBA00023004"/>
    </source>
</evidence>
<keyword evidence="5" id="KW-0408">Iron</keyword>
<dbReference type="Proteomes" id="UP001216253">
    <property type="component" value="Unassembled WGS sequence"/>
</dbReference>
<feature type="domain" description="Rieske" evidence="8">
    <location>
        <begin position="50"/>
        <end position="162"/>
    </location>
</feature>
<dbReference type="PROSITE" id="PS51296">
    <property type="entry name" value="RIESKE"/>
    <property type="match status" value="1"/>
</dbReference>
<dbReference type="PROSITE" id="PS00570">
    <property type="entry name" value="RING_HYDROXYL_ALPHA"/>
    <property type="match status" value="1"/>
</dbReference>
<dbReference type="PANTHER" id="PTHR43756:SF5">
    <property type="entry name" value="CHOLINE MONOOXYGENASE, CHLOROPLASTIC"/>
    <property type="match status" value="1"/>
</dbReference>
<evidence type="ECO:0000256" key="3">
    <source>
        <dbReference type="ARBA" id="ARBA00022723"/>
    </source>
</evidence>
<keyword evidence="4" id="KW-0560">Oxidoreductase</keyword>
<dbReference type="InterPro" id="IPR017941">
    <property type="entry name" value="Rieske_2Fe-2S"/>
</dbReference>
<evidence type="ECO:0000313" key="10">
    <source>
        <dbReference type="Proteomes" id="UP001216253"/>
    </source>
</evidence>
<evidence type="ECO:0000256" key="6">
    <source>
        <dbReference type="ARBA" id="ARBA00023014"/>
    </source>
</evidence>
<dbReference type="CDD" id="cd03469">
    <property type="entry name" value="Rieske_RO_Alpha_N"/>
    <property type="match status" value="1"/>
</dbReference>
<protein>
    <submittedName>
        <fullName evidence="9">Aromatic ring-hydroxylating dioxygenase subunit alpha</fullName>
    </submittedName>
</protein>
<dbReference type="InterPro" id="IPR036922">
    <property type="entry name" value="Rieske_2Fe-2S_sf"/>
</dbReference>
<dbReference type="Pfam" id="PF00848">
    <property type="entry name" value="Ring_hydroxyl_A"/>
    <property type="match status" value="1"/>
</dbReference>